<gene>
    <name evidence="1" type="ORF">ACFFN1_13030</name>
</gene>
<proteinExistence type="predicted"/>
<organism evidence="1 2">
    <name type="scientific">Brevibacterium otitidis</name>
    <dbReference type="NCBI Taxonomy" id="53364"/>
    <lineage>
        <taxon>Bacteria</taxon>
        <taxon>Bacillati</taxon>
        <taxon>Actinomycetota</taxon>
        <taxon>Actinomycetes</taxon>
        <taxon>Micrococcales</taxon>
        <taxon>Brevibacteriaceae</taxon>
        <taxon>Brevibacterium</taxon>
    </lineage>
</organism>
<dbReference type="RefSeq" id="WP_376841235.1">
    <property type="nucleotide sequence ID" value="NZ_JBHMAU010000075.1"/>
</dbReference>
<keyword evidence="2" id="KW-1185">Reference proteome</keyword>
<reference evidence="1 2" key="1">
    <citation type="submission" date="2024-09" db="EMBL/GenBank/DDBJ databases">
        <authorList>
            <person name="Sun Q."/>
            <person name="Mori K."/>
        </authorList>
    </citation>
    <scope>NUCLEOTIDE SEQUENCE [LARGE SCALE GENOMIC DNA]</scope>
    <source>
        <strain evidence="1 2">JCM 11683</strain>
    </source>
</reference>
<comment type="caution">
    <text evidence="1">The sequence shown here is derived from an EMBL/GenBank/DDBJ whole genome shotgun (WGS) entry which is preliminary data.</text>
</comment>
<sequence>MSSKRLACIVIGDSTTDGIVIGYRDDVMRALHHALFQHFAMTGLGGQVTFHVAGSKGNVERHFFLTPDRPIHFMYSQGKFPPKSEDEVKRISELLRIGEIVHIPVEQSIANDELAKQFLRPDADATEE</sequence>
<evidence type="ECO:0000313" key="2">
    <source>
        <dbReference type="Proteomes" id="UP001589707"/>
    </source>
</evidence>
<dbReference type="EMBL" id="JBHMAU010000075">
    <property type="protein sequence ID" value="MFB9777312.1"/>
    <property type="molecule type" value="Genomic_DNA"/>
</dbReference>
<accession>A0ABV5X4F3</accession>
<dbReference type="Proteomes" id="UP001589707">
    <property type="component" value="Unassembled WGS sequence"/>
</dbReference>
<evidence type="ECO:0000313" key="1">
    <source>
        <dbReference type="EMBL" id="MFB9777312.1"/>
    </source>
</evidence>
<name>A0ABV5X4F3_9MICO</name>
<protein>
    <submittedName>
        <fullName evidence="1">Uncharacterized protein</fullName>
    </submittedName>
</protein>